<dbReference type="OrthoDB" id="5406014at2759"/>
<proteinExistence type="predicted"/>
<accession>A0A6S7H737</accession>
<organism evidence="4 5">
    <name type="scientific">Paramuricea clavata</name>
    <name type="common">Red gorgonian</name>
    <name type="synonym">Violescent sea-whip</name>
    <dbReference type="NCBI Taxonomy" id="317549"/>
    <lineage>
        <taxon>Eukaryota</taxon>
        <taxon>Metazoa</taxon>
        <taxon>Cnidaria</taxon>
        <taxon>Anthozoa</taxon>
        <taxon>Octocorallia</taxon>
        <taxon>Malacalcyonacea</taxon>
        <taxon>Plexauridae</taxon>
        <taxon>Paramuricea</taxon>
    </lineage>
</organism>
<feature type="region of interest" description="Disordered" evidence="3">
    <location>
        <begin position="358"/>
        <end position="377"/>
    </location>
</feature>
<name>A0A6S7H737_PARCT</name>
<dbReference type="AlphaFoldDB" id="A0A6S7H737"/>
<dbReference type="Proteomes" id="UP001152795">
    <property type="component" value="Unassembled WGS sequence"/>
</dbReference>
<dbReference type="SMART" id="SM00248">
    <property type="entry name" value="ANK"/>
    <property type="match status" value="4"/>
</dbReference>
<keyword evidence="5" id="KW-1185">Reference proteome</keyword>
<dbReference type="InterPro" id="IPR036770">
    <property type="entry name" value="Ankyrin_rpt-contain_sf"/>
</dbReference>
<dbReference type="SUPFAM" id="SSF48403">
    <property type="entry name" value="Ankyrin repeat"/>
    <property type="match status" value="1"/>
</dbReference>
<feature type="compositionally biased region" description="Low complexity" evidence="3">
    <location>
        <begin position="359"/>
        <end position="375"/>
    </location>
</feature>
<evidence type="ECO:0000313" key="5">
    <source>
        <dbReference type="Proteomes" id="UP001152795"/>
    </source>
</evidence>
<dbReference type="Gene3D" id="1.25.40.20">
    <property type="entry name" value="Ankyrin repeat-containing domain"/>
    <property type="match status" value="1"/>
</dbReference>
<reference evidence="4" key="1">
    <citation type="submission" date="2020-04" db="EMBL/GenBank/DDBJ databases">
        <authorList>
            <person name="Alioto T."/>
            <person name="Alioto T."/>
            <person name="Gomez Garrido J."/>
        </authorList>
    </citation>
    <scope>NUCLEOTIDE SEQUENCE</scope>
    <source>
        <strain evidence="4">A484AB</strain>
    </source>
</reference>
<comment type="caution">
    <text evidence="4">The sequence shown here is derived from an EMBL/GenBank/DDBJ whole genome shotgun (WGS) entry which is preliminary data.</text>
</comment>
<dbReference type="EMBL" id="CACRXK020003756">
    <property type="protein sequence ID" value="CAB4000109.1"/>
    <property type="molecule type" value="Genomic_DNA"/>
</dbReference>
<dbReference type="PANTHER" id="PTHR24123:SF134">
    <property type="entry name" value="PFS DOMAIN-CONTAINING PROTEIN"/>
    <property type="match status" value="1"/>
</dbReference>
<feature type="region of interest" description="Disordered" evidence="3">
    <location>
        <begin position="271"/>
        <end position="340"/>
    </location>
</feature>
<keyword evidence="1" id="KW-0677">Repeat</keyword>
<feature type="region of interest" description="Disordered" evidence="3">
    <location>
        <begin position="480"/>
        <end position="508"/>
    </location>
</feature>
<dbReference type="PANTHER" id="PTHR24123">
    <property type="entry name" value="ANKYRIN REPEAT-CONTAINING"/>
    <property type="match status" value="1"/>
</dbReference>
<evidence type="ECO:0000256" key="2">
    <source>
        <dbReference type="ARBA" id="ARBA00023043"/>
    </source>
</evidence>
<dbReference type="PROSITE" id="PS50088">
    <property type="entry name" value="ANK_REPEAT"/>
    <property type="match status" value="1"/>
</dbReference>
<evidence type="ECO:0000256" key="3">
    <source>
        <dbReference type="SAM" id="MobiDB-lite"/>
    </source>
</evidence>
<protein>
    <submittedName>
        <fullName evidence="4">Ankyrin repeat domain-containing 63</fullName>
    </submittedName>
</protein>
<keyword evidence="2" id="KW-0040">ANK repeat</keyword>
<evidence type="ECO:0000313" key="4">
    <source>
        <dbReference type="EMBL" id="CAB4000109.1"/>
    </source>
</evidence>
<dbReference type="Pfam" id="PF13637">
    <property type="entry name" value="Ank_4"/>
    <property type="match status" value="1"/>
</dbReference>
<dbReference type="InterPro" id="IPR051165">
    <property type="entry name" value="Multifunctional_ANK_Repeat"/>
</dbReference>
<evidence type="ECO:0000256" key="1">
    <source>
        <dbReference type="ARBA" id="ARBA00022737"/>
    </source>
</evidence>
<dbReference type="InterPro" id="IPR002110">
    <property type="entry name" value="Ankyrin_rpt"/>
</dbReference>
<sequence>MESGRQSRQKIESQRIRLAEAITNGRLYQTKMILVDFTNLNYLDEEGLSPLMRAFMIEDIKHRTRSAMVKLLIHHKVDVNLRDKYGQHVLNWACKMNKFDLVKLLLEKCLQDVELTSQDREGNTPLICAVINNNVNMVKLLVSALKKFSLSVDHRNNQDKTAYLKALEMGFNECASILSKVGKASQDIKVNPFLDFLPIPNTGSSEKIRARSAPLPKDYSNIRQGYKDSKQSMVNQTSTCVNDSLFDGNRSHFTRNKKQSNRLFKSRKIHSVVSQKTQEENSKTSSHKTTKSDKTKSAKVVKNGHNVKIFVQDEEFNTTSGHDGVLDKNEPRNSLGKSREINSVAKTKGPLLRLLLDKSQSQSSSAQHSPRSSVSYTSCNQIVKGKSRAILPTSPWSRRNSQDYKPFLSSVNGYFADKQPFDDNNESHGKTFASYHSYLVWKASLDHPPNSLQNFLALQAEQRSESSSYRKGIIIPKYEPTSDDSAYDRSGGATSPISERSSKSEAGRRISAVAKTVGLSIYLNRRKLSYKKDN</sequence>
<gene>
    <name evidence="4" type="ORF">PACLA_8A026728</name>
</gene>